<dbReference type="Proteomes" id="UP000276133">
    <property type="component" value="Unassembled WGS sequence"/>
</dbReference>
<evidence type="ECO:0000256" key="2">
    <source>
        <dbReference type="ARBA" id="ARBA00014454"/>
    </source>
</evidence>
<evidence type="ECO:0000256" key="1">
    <source>
        <dbReference type="ARBA" id="ARBA00011069"/>
    </source>
</evidence>
<comment type="similarity">
    <text evidence="1">Belongs to the CWC26 family.</text>
</comment>
<feature type="region of interest" description="Disordered" evidence="3">
    <location>
        <begin position="83"/>
        <end position="197"/>
    </location>
</feature>
<dbReference type="GO" id="GO:0003723">
    <property type="term" value="F:RNA binding"/>
    <property type="evidence" value="ECO:0007669"/>
    <property type="project" value="TreeGrafter"/>
</dbReference>
<comment type="caution">
    <text evidence="4">The sequence shown here is derived from an EMBL/GenBank/DDBJ whole genome shotgun (WGS) entry which is preliminary data.</text>
</comment>
<accession>A0A3M7SAU7</accession>
<feature type="compositionally biased region" description="Basic and acidic residues" evidence="3">
    <location>
        <begin position="289"/>
        <end position="299"/>
    </location>
</feature>
<dbReference type="STRING" id="10195.A0A3M7SAU7"/>
<reference evidence="4 5" key="1">
    <citation type="journal article" date="2018" name="Sci. Rep.">
        <title>Genomic signatures of local adaptation to the degree of environmental predictability in rotifers.</title>
        <authorList>
            <person name="Franch-Gras L."/>
            <person name="Hahn C."/>
            <person name="Garcia-Roger E.M."/>
            <person name="Carmona M.J."/>
            <person name="Serra M."/>
            <person name="Gomez A."/>
        </authorList>
    </citation>
    <scope>NUCLEOTIDE SEQUENCE [LARGE SCALE GENOMIC DNA]</scope>
    <source>
        <strain evidence="4">HYR1</strain>
    </source>
</reference>
<dbReference type="PANTHER" id="PTHR31809">
    <property type="entry name" value="BUD13 HOMOLOG"/>
    <property type="match status" value="1"/>
</dbReference>
<dbReference type="Pfam" id="PF09736">
    <property type="entry name" value="Bud13"/>
    <property type="match status" value="1"/>
</dbReference>
<sequence length="356" mass="42098">MQDYLEKPKKKKKKEDCSSKGKPFRNFQIIDDDISINDLKTSQENEILVDLLDPEGPSIVYDVIPEEKPKNNSKNKWIKFDDFDGQETEDQEELNSKNLFKKRTVKPSKTNHHDDLDEIPRKNKDHESDLVRRRIESREDDDDLDMIPRRRKSAEDLSAVRPKQKSHEDSDQDLDYIPRIKKEKTSPERTKSIKHKDENAEIDETKVRIRKTTKEEELKKKKESALKAKYDDWKMGLAQKKEKEEKITNFLYESEKPLARYADDKDLDSMLKNQEREDDPMLAYLKKNNPVDKKEDGKPKPKYRGPPAQPNRYNILPGSKWDGVDRSNGFEKKFFESINAKKVFEQEAYKWSTEDM</sequence>
<feature type="compositionally biased region" description="Acidic residues" evidence="3">
    <location>
        <begin position="83"/>
        <end position="93"/>
    </location>
</feature>
<dbReference type="EMBL" id="REGN01001758">
    <property type="protein sequence ID" value="RNA32698.1"/>
    <property type="molecule type" value="Genomic_DNA"/>
</dbReference>
<feature type="compositionally biased region" description="Basic and acidic residues" evidence="3">
    <location>
        <begin position="176"/>
        <end position="197"/>
    </location>
</feature>
<gene>
    <name evidence="4" type="ORF">BpHYR1_038815</name>
</gene>
<protein>
    <recommendedName>
        <fullName evidence="2">BUD13 homolog</fullName>
    </recommendedName>
</protein>
<dbReference type="PANTHER" id="PTHR31809:SF0">
    <property type="entry name" value="BUD13 HOMOLOG"/>
    <property type="match status" value="1"/>
</dbReference>
<dbReference type="OrthoDB" id="6022at2759"/>
<dbReference type="AlphaFoldDB" id="A0A3M7SAU7"/>
<feature type="region of interest" description="Disordered" evidence="3">
    <location>
        <begin position="269"/>
        <end position="320"/>
    </location>
</feature>
<evidence type="ECO:0000256" key="3">
    <source>
        <dbReference type="SAM" id="MobiDB-lite"/>
    </source>
</evidence>
<proteinExistence type="inferred from homology"/>
<dbReference type="GO" id="GO:0000398">
    <property type="term" value="P:mRNA splicing, via spliceosome"/>
    <property type="evidence" value="ECO:0007669"/>
    <property type="project" value="TreeGrafter"/>
</dbReference>
<dbReference type="InterPro" id="IPR051112">
    <property type="entry name" value="CWC26_splicing_factor"/>
</dbReference>
<evidence type="ECO:0000313" key="4">
    <source>
        <dbReference type="EMBL" id="RNA32698.1"/>
    </source>
</evidence>
<feature type="compositionally biased region" description="Basic residues" evidence="3">
    <location>
        <begin position="99"/>
        <end position="110"/>
    </location>
</feature>
<name>A0A3M7SAU7_BRAPC</name>
<feature type="compositionally biased region" description="Basic and acidic residues" evidence="3">
    <location>
        <begin position="111"/>
        <end position="137"/>
    </location>
</feature>
<dbReference type="InterPro" id="IPR018609">
    <property type="entry name" value="Bud13"/>
</dbReference>
<organism evidence="4 5">
    <name type="scientific">Brachionus plicatilis</name>
    <name type="common">Marine rotifer</name>
    <name type="synonym">Brachionus muelleri</name>
    <dbReference type="NCBI Taxonomy" id="10195"/>
    <lineage>
        <taxon>Eukaryota</taxon>
        <taxon>Metazoa</taxon>
        <taxon>Spiralia</taxon>
        <taxon>Gnathifera</taxon>
        <taxon>Rotifera</taxon>
        <taxon>Eurotatoria</taxon>
        <taxon>Monogononta</taxon>
        <taxon>Pseudotrocha</taxon>
        <taxon>Ploima</taxon>
        <taxon>Brachionidae</taxon>
        <taxon>Brachionus</taxon>
    </lineage>
</organism>
<feature type="region of interest" description="Disordered" evidence="3">
    <location>
        <begin position="1"/>
        <end position="22"/>
    </location>
</feature>
<dbReference type="GO" id="GO:0070274">
    <property type="term" value="C:RES complex"/>
    <property type="evidence" value="ECO:0007669"/>
    <property type="project" value="TreeGrafter"/>
</dbReference>
<evidence type="ECO:0000313" key="5">
    <source>
        <dbReference type="Proteomes" id="UP000276133"/>
    </source>
</evidence>
<keyword evidence="5" id="KW-1185">Reference proteome</keyword>
<dbReference type="GO" id="GO:0005684">
    <property type="term" value="C:U2-type spliceosomal complex"/>
    <property type="evidence" value="ECO:0007669"/>
    <property type="project" value="TreeGrafter"/>
</dbReference>